<accession>A0A8S1DRH5</accession>
<keyword evidence="3" id="KW-0964">Secreted</keyword>
<comment type="similarity">
    <text evidence="2">Belongs to the major royal jelly protein family.</text>
</comment>
<dbReference type="Pfam" id="PF03022">
    <property type="entry name" value="MRJP"/>
    <property type="match status" value="1"/>
</dbReference>
<evidence type="ECO:0000256" key="2">
    <source>
        <dbReference type="ARBA" id="ARBA00009127"/>
    </source>
</evidence>
<protein>
    <submittedName>
        <fullName evidence="4">Uncharacterized protein</fullName>
    </submittedName>
</protein>
<dbReference type="SUPFAM" id="SSF63829">
    <property type="entry name" value="Calcium-dependent phosphotriesterase"/>
    <property type="match status" value="1"/>
</dbReference>
<dbReference type="Proteomes" id="UP000494165">
    <property type="component" value="Unassembled WGS sequence"/>
</dbReference>
<reference evidence="4 5" key="1">
    <citation type="submission" date="2020-04" db="EMBL/GenBank/DDBJ databases">
        <authorList>
            <person name="Alioto T."/>
            <person name="Alioto T."/>
            <person name="Gomez Garrido J."/>
        </authorList>
    </citation>
    <scope>NUCLEOTIDE SEQUENCE [LARGE SCALE GENOMIC DNA]</scope>
</reference>
<dbReference type="InterPro" id="IPR017996">
    <property type="entry name" value="MRJP/yellow-related"/>
</dbReference>
<comment type="caution">
    <text evidence="4">The sequence shown here is derived from an EMBL/GenBank/DDBJ whole genome shotgun (WGS) entry which is preliminary data.</text>
</comment>
<dbReference type="PANTHER" id="PTHR10009:SF18">
    <property type="entry name" value="PROTEIN YELLOW-LIKE PROTEIN"/>
    <property type="match status" value="1"/>
</dbReference>
<dbReference type="OrthoDB" id="9977471at2759"/>
<proteinExistence type="inferred from homology"/>
<dbReference type="Gene3D" id="2.120.10.30">
    <property type="entry name" value="TolB, C-terminal domain"/>
    <property type="match status" value="1"/>
</dbReference>
<keyword evidence="5" id="KW-1185">Reference proteome</keyword>
<dbReference type="EMBL" id="CADEPI010000215">
    <property type="protein sequence ID" value="CAB3380745.1"/>
    <property type="molecule type" value="Genomic_DNA"/>
</dbReference>
<comment type="subcellular location">
    <subcellularLocation>
        <location evidence="1">Secreted</location>
    </subcellularLocation>
</comment>
<organism evidence="4 5">
    <name type="scientific">Cloeon dipterum</name>
    <dbReference type="NCBI Taxonomy" id="197152"/>
    <lineage>
        <taxon>Eukaryota</taxon>
        <taxon>Metazoa</taxon>
        <taxon>Ecdysozoa</taxon>
        <taxon>Arthropoda</taxon>
        <taxon>Hexapoda</taxon>
        <taxon>Insecta</taxon>
        <taxon>Pterygota</taxon>
        <taxon>Palaeoptera</taxon>
        <taxon>Ephemeroptera</taxon>
        <taxon>Pisciforma</taxon>
        <taxon>Baetidae</taxon>
        <taxon>Cloeon</taxon>
    </lineage>
</organism>
<evidence type="ECO:0000313" key="4">
    <source>
        <dbReference type="EMBL" id="CAB3380745.1"/>
    </source>
</evidence>
<dbReference type="PANTHER" id="PTHR10009">
    <property type="entry name" value="PROTEIN YELLOW-RELATED"/>
    <property type="match status" value="1"/>
</dbReference>
<evidence type="ECO:0000256" key="1">
    <source>
        <dbReference type="ARBA" id="ARBA00004613"/>
    </source>
</evidence>
<dbReference type="InterPro" id="IPR011042">
    <property type="entry name" value="6-blade_b-propeller_TolB-like"/>
</dbReference>
<gene>
    <name evidence="4" type="ORF">CLODIP_2_CD06453</name>
</gene>
<evidence type="ECO:0000256" key="3">
    <source>
        <dbReference type="ARBA" id="ARBA00022525"/>
    </source>
</evidence>
<dbReference type="AlphaFoldDB" id="A0A8S1DRH5"/>
<evidence type="ECO:0000313" key="5">
    <source>
        <dbReference type="Proteomes" id="UP000494165"/>
    </source>
</evidence>
<name>A0A8S1DRH5_9INSE</name>
<dbReference type="GO" id="GO:0005576">
    <property type="term" value="C:extracellular region"/>
    <property type="evidence" value="ECO:0007669"/>
    <property type="project" value="UniProtKB-SubCell"/>
</dbReference>
<sequence length="318" mass="36602">MDYEWPSEESRAQALQDGTFMPQNIEPIYITVDGTRIFLSLKKFPGIPASLVSLPTSSASSASPKMTPIPSSWDTNKYEEWENCDKIDKAKGLEVDSVGRLWVLDETSYNSNCFAKLFILDSTNDQTELIHRFPFRHFLDDLMLDETADGTFAYISRWGENHIVVFNLEQNESWKVDTPGIEVSSIALSPKKDQEQRQLYLSNFNKNELYSISVAALRDGIKTSNPVLIGQWSGRAERMLMDNQGTLYASFWRRNYLSSYDTLDPLSEEEDIFEVADLDFPWHFTFALDKNETLWMTLYNWESQPRYSLLKAASFGHV</sequence>